<dbReference type="VEuPathDB" id="FungiDB:EMCG_08420"/>
<dbReference type="PANTHER" id="PTHR36091">
    <property type="entry name" value="ALTERED INHERITANCE OF MITOCHONDRIA PROTEIN 9, MITOCHONDRIAL"/>
    <property type="match status" value="1"/>
</dbReference>
<dbReference type="STRING" id="73230.A0A2B7ZG83"/>
<dbReference type="Gene3D" id="3.90.1200.10">
    <property type="match status" value="1"/>
</dbReference>
<dbReference type="SUPFAM" id="SSF56112">
    <property type="entry name" value="Protein kinase-like (PK-like)"/>
    <property type="match status" value="1"/>
</dbReference>
<name>A0A2B7ZG83_9EURO</name>
<organism evidence="2 3">
    <name type="scientific">[Emmonsia] crescens</name>
    <dbReference type="NCBI Taxonomy" id="73230"/>
    <lineage>
        <taxon>Eukaryota</taxon>
        <taxon>Fungi</taxon>
        <taxon>Dikarya</taxon>
        <taxon>Ascomycota</taxon>
        <taxon>Pezizomycotina</taxon>
        <taxon>Eurotiomycetes</taxon>
        <taxon>Eurotiomycetidae</taxon>
        <taxon>Onygenales</taxon>
        <taxon>Ajellomycetaceae</taxon>
        <taxon>Emergomyces</taxon>
    </lineage>
</organism>
<protein>
    <recommendedName>
        <fullName evidence="1">Aminoglycoside phosphotransferase domain-containing protein</fullName>
    </recommendedName>
</protein>
<dbReference type="Proteomes" id="UP000226031">
    <property type="component" value="Unassembled WGS sequence"/>
</dbReference>
<evidence type="ECO:0000313" key="2">
    <source>
        <dbReference type="EMBL" id="PGH32350.1"/>
    </source>
</evidence>
<dbReference type="GO" id="GO:0005739">
    <property type="term" value="C:mitochondrion"/>
    <property type="evidence" value="ECO:0007669"/>
    <property type="project" value="TreeGrafter"/>
</dbReference>
<evidence type="ECO:0000313" key="3">
    <source>
        <dbReference type="Proteomes" id="UP000226031"/>
    </source>
</evidence>
<accession>A0A2B7ZG83</accession>
<dbReference type="PANTHER" id="PTHR36091:SF2">
    <property type="entry name" value="AMINOGLYCOSIDE PHOSPHOTRANSFERASE DOMAIN-CONTAINING PROTEIN"/>
    <property type="match status" value="1"/>
</dbReference>
<dbReference type="AlphaFoldDB" id="A0A2B7ZG83"/>
<keyword evidence="3" id="KW-1185">Reference proteome</keyword>
<dbReference type="InterPro" id="IPR051035">
    <property type="entry name" value="Mito_inheritance_9"/>
</dbReference>
<reference evidence="2 3" key="1">
    <citation type="submission" date="2017-10" db="EMBL/GenBank/DDBJ databases">
        <title>Comparative genomics in systemic dimorphic fungi from Ajellomycetaceae.</title>
        <authorList>
            <person name="Munoz J.F."/>
            <person name="Mcewen J.G."/>
            <person name="Clay O.K."/>
            <person name="Cuomo C.A."/>
        </authorList>
    </citation>
    <scope>NUCLEOTIDE SEQUENCE [LARGE SCALE GENOMIC DNA]</scope>
    <source>
        <strain evidence="2 3">UAMH4076</strain>
    </source>
</reference>
<comment type="caution">
    <text evidence="2">The sequence shown here is derived from an EMBL/GenBank/DDBJ whole genome shotgun (WGS) entry which is preliminary data.</text>
</comment>
<gene>
    <name evidence="2" type="ORF">GX50_04887</name>
</gene>
<dbReference type="Gene3D" id="3.30.200.20">
    <property type="entry name" value="Phosphorylase Kinase, domain 1"/>
    <property type="match status" value="1"/>
</dbReference>
<dbReference type="InterPro" id="IPR002575">
    <property type="entry name" value="Aminoglycoside_PTrfase"/>
</dbReference>
<dbReference type="EMBL" id="PDND01000096">
    <property type="protein sequence ID" value="PGH32350.1"/>
    <property type="molecule type" value="Genomic_DNA"/>
</dbReference>
<feature type="domain" description="Aminoglycoside phosphotransferase" evidence="1">
    <location>
        <begin position="93"/>
        <end position="365"/>
    </location>
</feature>
<evidence type="ECO:0000259" key="1">
    <source>
        <dbReference type="Pfam" id="PF01636"/>
    </source>
</evidence>
<proteinExistence type="predicted"/>
<dbReference type="InterPro" id="IPR011009">
    <property type="entry name" value="Kinase-like_dom_sf"/>
</dbReference>
<dbReference type="Pfam" id="PF01636">
    <property type="entry name" value="APH"/>
    <property type="match status" value="1"/>
</dbReference>
<sequence length="564" mass="64838">MWPLQKVLNFGSLRALSRRFAKPLKLSVTSAFTWSLRPMSLLAEHDSEFFRYTTGRWLWGENEQLVERYRKFNVSELKTVAARTLGSQSCIAISKIGEGNFNKVFRLEMDDGSKVIARIPHPNAGPPRYTTTSEVATMEFVRSVLDIPVPKVLAWSATTDNPVGAEYIIMEEARGTQLTNVWENMDLDDKKTIIEDIIGIEKKLLSVSFSRYGSLYFIQDSFAGCEAADITTNTATSVKEDVRRKFVVGPVALREFWEKERSQMLLDRGPWKSAKDYVEAIARREISWISKYASSTIRAPGYLKLSEAQVSPQEHIQLLNKYLDSVSTLIPDNPDLTRPTIYHPDLHDGNIFIHEGRISSIIDWQSIWAAPLILQARAPRLIDYHGEIKLSLPENFEQLNQDEKDHTRDQVSRSIQMLIYEEKTAKTNPLLSEAFTQPFGKTLSQLVSFAGNSWDDDIIPLRECLIRLQRDWSKLGIKDPCPYHFTDDDIRKHRQDATGFNETQDFWDMLEGTVDRTGWTTNEDFEGAVDYFLQLREAGLETLVGKEQQEFELETRWVLDHRPR</sequence>